<dbReference type="GO" id="GO:0006811">
    <property type="term" value="P:monoatomic ion transport"/>
    <property type="evidence" value="ECO:0007669"/>
    <property type="project" value="UniProtKB-KW"/>
</dbReference>
<dbReference type="GO" id="GO:0046930">
    <property type="term" value="C:pore complex"/>
    <property type="evidence" value="ECO:0007669"/>
    <property type="project" value="UniProtKB-KW"/>
</dbReference>
<comment type="subcellular location">
    <subcellularLocation>
        <location evidence="1">Cell outer membrane</location>
        <topology evidence="1">Multi-pass membrane protein</topology>
    </subcellularLocation>
</comment>
<feature type="chain" id="PRO_5002489996" evidence="16">
    <location>
        <begin position="23"/>
        <end position="269"/>
    </location>
</feature>
<feature type="signal peptide" evidence="16">
    <location>
        <begin position="1"/>
        <end position="22"/>
    </location>
</feature>
<keyword evidence="6 15" id="KW-0812">Transmembrane</keyword>
<evidence type="ECO:0000256" key="1">
    <source>
        <dbReference type="ARBA" id="ARBA00004571"/>
    </source>
</evidence>
<dbReference type="Gene3D" id="3.30.1950.10">
    <property type="entry name" value="wza like domain"/>
    <property type="match status" value="1"/>
</dbReference>
<dbReference type="Proteomes" id="UP000033035">
    <property type="component" value="Unassembled WGS sequence"/>
</dbReference>
<evidence type="ECO:0000259" key="17">
    <source>
        <dbReference type="Pfam" id="PF02563"/>
    </source>
</evidence>
<proteinExistence type="inferred from homology"/>
<evidence type="ECO:0000313" key="20">
    <source>
        <dbReference type="Proteomes" id="UP000033035"/>
    </source>
</evidence>
<sequence>MRLTLFFTTLFLLLMGACSVPKDVVYFQGVDALSLSQIEEISQTYNTKIAPDDLLNISVGSSDPSVVTPFNLPVYSYAQQGEDPIAPAGGLYTYAVDKEGNIDFPVLGRIHVAGLTKRELSDELKNKIVKYVKDPLVTVQITNFKVMVLGEVTRPGGLAVKGDRISILDAIGYSGDLTINANRKNILVIREREGKKEFGRMDITDPGIFASPFYYLQQNDVVYVEPNPAKQRNSNYSQSKQYNITVFSSILSTVSVITTVVLAISNAKK</sequence>
<gene>
    <name evidence="19" type="ORF">HMPREF1536_00504</name>
</gene>
<dbReference type="InterPro" id="IPR054765">
    <property type="entry name" value="SLBB_dom"/>
</dbReference>
<dbReference type="RefSeq" id="WP_028728568.1">
    <property type="nucleotide sequence ID" value="NZ_AUAE01000032.1"/>
</dbReference>
<keyword evidence="5" id="KW-0762">Sugar transport</keyword>
<dbReference type="GO" id="GO:0009279">
    <property type="term" value="C:cell outer membrane"/>
    <property type="evidence" value="ECO:0007669"/>
    <property type="project" value="UniProtKB-SubCell"/>
</dbReference>
<evidence type="ECO:0000256" key="5">
    <source>
        <dbReference type="ARBA" id="ARBA00022597"/>
    </source>
</evidence>
<evidence type="ECO:0000256" key="13">
    <source>
        <dbReference type="ARBA" id="ARBA00023237"/>
    </source>
</evidence>
<evidence type="ECO:0000256" key="14">
    <source>
        <dbReference type="ARBA" id="ARBA00023288"/>
    </source>
</evidence>
<feature type="domain" description="SLBB" evidence="18">
    <location>
        <begin position="145"/>
        <end position="224"/>
    </location>
</feature>
<keyword evidence="11 15" id="KW-0472">Membrane</keyword>
<protein>
    <submittedName>
        <fullName evidence="19">Uncharacterized protein</fullName>
    </submittedName>
</protein>
<dbReference type="AlphaFoldDB" id="A0A0F5JS65"/>
<keyword evidence="13" id="KW-0998">Cell outer membrane</keyword>
<keyword evidence="7 16" id="KW-0732">Signal</keyword>
<dbReference type="Pfam" id="PF02563">
    <property type="entry name" value="Poly_export"/>
    <property type="match status" value="1"/>
</dbReference>
<keyword evidence="8" id="KW-0625">Polysaccharide transport</keyword>
<feature type="domain" description="Polysaccharide export protein N-terminal" evidence="17">
    <location>
        <begin position="43"/>
        <end position="141"/>
    </location>
</feature>
<keyword evidence="20" id="KW-1185">Reference proteome</keyword>
<dbReference type="PANTHER" id="PTHR33619:SF3">
    <property type="entry name" value="POLYSACCHARIDE EXPORT PROTEIN GFCE-RELATED"/>
    <property type="match status" value="1"/>
</dbReference>
<comment type="caution">
    <text evidence="19">The sequence shown here is derived from an EMBL/GenBank/DDBJ whole genome shotgun (WGS) entry which is preliminary data.</text>
</comment>
<dbReference type="InterPro" id="IPR003715">
    <property type="entry name" value="Poly_export_N"/>
</dbReference>
<evidence type="ECO:0000256" key="15">
    <source>
        <dbReference type="SAM" id="Phobius"/>
    </source>
</evidence>
<accession>A0A0F5JS65</accession>
<evidence type="ECO:0000259" key="18">
    <source>
        <dbReference type="Pfam" id="PF22461"/>
    </source>
</evidence>
<evidence type="ECO:0000256" key="2">
    <source>
        <dbReference type="ARBA" id="ARBA00009450"/>
    </source>
</evidence>
<comment type="similarity">
    <text evidence="2">Belongs to the BexD/CtrA/VexA family.</text>
</comment>
<evidence type="ECO:0000256" key="7">
    <source>
        <dbReference type="ARBA" id="ARBA00022729"/>
    </source>
</evidence>
<evidence type="ECO:0000256" key="3">
    <source>
        <dbReference type="ARBA" id="ARBA00022448"/>
    </source>
</evidence>
<name>A0A0F5JS65_9BACT</name>
<evidence type="ECO:0000256" key="16">
    <source>
        <dbReference type="SAM" id="SignalP"/>
    </source>
</evidence>
<keyword evidence="10" id="KW-0626">Porin</keyword>
<dbReference type="PANTHER" id="PTHR33619">
    <property type="entry name" value="POLYSACCHARIDE EXPORT PROTEIN GFCE-RELATED"/>
    <property type="match status" value="1"/>
</dbReference>
<keyword evidence="15" id="KW-1133">Transmembrane helix</keyword>
<evidence type="ECO:0000256" key="6">
    <source>
        <dbReference type="ARBA" id="ARBA00022692"/>
    </source>
</evidence>
<dbReference type="Pfam" id="PF22461">
    <property type="entry name" value="SLBB_2"/>
    <property type="match status" value="1"/>
</dbReference>
<evidence type="ECO:0000256" key="10">
    <source>
        <dbReference type="ARBA" id="ARBA00023114"/>
    </source>
</evidence>
<reference evidence="19 20" key="1">
    <citation type="submission" date="2013-04" db="EMBL/GenBank/DDBJ databases">
        <title>The Genome Sequence of Parabacteroides gordonii DSM 23371.</title>
        <authorList>
            <consortium name="The Broad Institute Genomics Platform"/>
            <person name="Earl A."/>
            <person name="Ward D."/>
            <person name="Feldgarden M."/>
            <person name="Gevers D."/>
            <person name="Martens E."/>
            <person name="Sakamoto M."/>
            <person name="Benno Y."/>
            <person name="Suzuki N."/>
            <person name="Matsunaga N."/>
            <person name="Koshihara K."/>
            <person name="Seki M."/>
            <person name="Komiya H."/>
            <person name="Walker B."/>
            <person name="Young S."/>
            <person name="Zeng Q."/>
            <person name="Gargeya S."/>
            <person name="Fitzgerald M."/>
            <person name="Haas B."/>
            <person name="Abouelleil A."/>
            <person name="Allen A.W."/>
            <person name="Alvarado L."/>
            <person name="Arachchi H.M."/>
            <person name="Berlin A.M."/>
            <person name="Chapman S.B."/>
            <person name="Gainer-Dewar J."/>
            <person name="Goldberg J."/>
            <person name="Griggs A."/>
            <person name="Gujja S."/>
            <person name="Hansen M."/>
            <person name="Howarth C."/>
            <person name="Imamovic A."/>
            <person name="Ireland A."/>
            <person name="Larimer J."/>
            <person name="McCowan C."/>
            <person name="Murphy C."/>
            <person name="Pearson M."/>
            <person name="Poon T.W."/>
            <person name="Priest M."/>
            <person name="Roberts A."/>
            <person name="Saif S."/>
            <person name="Shea T."/>
            <person name="Sisk P."/>
            <person name="Sykes S."/>
            <person name="Wortman J."/>
            <person name="Nusbaum C."/>
            <person name="Birren B."/>
        </authorList>
    </citation>
    <scope>NUCLEOTIDE SEQUENCE [LARGE SCALE GENOMIC DNA]</scope>
    <source>
        <strain evidence="19 20">MS-1</strain>
    </source>
</reference>
<evidence type="ECO:0000256" key="8">
    <source>
        <dbReference type="ARBA" id="ARBA00023047"/>
    </source>
</evidence>
<dbReference type="HOGENOM" id="CLU_038343_1_0_10"/>
<dbReference type="PROSITE" id="PS51257">
    <property type="entry name" value="PROKAR_LIPOPROTEIN"/>
    <property type="match status" value="1"/>
</dbReference>
<dbReference type="GO" id="GO:0015288">
    <property type="term" value="F:porin activity"/>
    <property type="evidence" value="ECO:0007669"/>
    <property type="project" value="UniProtKB-KW"/>
</dbReference>
<dbReference type="GO" id="GO:0015159">
    <property type="term" value="F:polysaccharide transmembrane transporter activity"/>
    <property type="evidence" value="ECO:0007669"/>
    <property type="project" value="InterPro"/>
</dbReference>
<dbReference type="STRING" id="1203610.HMPREF1536_00504"/>
<keyword evidence="9" id="KW-0406">Ion transport</keyword>
<evidence type="ECO:0000256" key="4">
    <source>
        <dbReference type="ARBA" id="ARBA00022452"/>
    </source>
</evidence>
<keyword evidence="14" id="KW-0449">Lipoprotein</keyword>
<dbReference type="InterPro" id="IPR049712">
    <property type="entry name" value="Poly_export"/>
</dbReference>
<evidence type="ECO:0000256" key="12">
    <source>
        <dbReference type="ARBA" id="ARBA00023139"/>
    </source>
</evidence>
<keyword evidence="12" id="KW-0564">Palmitate</keyword>
<organism evidence="19 20">
    <name type="scientific">Parabacteroides gordonii MS-1 = DSM 23371</name>
    <dbReference type="NCBI Taxonomy" id="1203610"/>
    <lineage>
        <taxon>Bacteria</taxon>
        <taxon>Pseudomonadati</taxon>
        <taxon>Bacteroidota</taxon>
        <taxon>Bacteroidia</taxon>
        <taxon>Bacteroidales</taxon>
        <taxon>Tannerellaceae</taxon>
        <taxon>Parabacteroides</taxon>
    </lineage>
</organism>
<keyword evidence="4" id="KW-1134">Transmembrane beta strand</keyword>
<dbReference type="PATRIC" id="fig|1203610.3.peg.524"/>
<dbReference type="EMBL" id="AQHW01000002">
    <property type="protein sequence ID" value="KKB60623.1"/>
    <property type="molecule type" value="Genomic_DNA"/>
</dbReference>
<feature type="transmembrane region" description="Helical" evidence="15">
    <location>
        <begin position="242"/>
        <end position="264"/>
    </location>
</feature>
<keyword evidence="3" id="KW-0813">Transport</keyword>
<evidence type="ECO:0000256" key="9">
    <source>
        <dbReference type="ARBA" id="ARBA00023065"/>
    </source>
</evidence>
<evidence type="ECO:0000313" key="19">
    <source>
        <dbReference type="EMBL" id="KKB60623.1"/>
    </source>
</evidence>
<evidence type="ECO:0000256" key="11">
    <source>
        <dbReference type="ARBA" id="ARBA00023136"/>
    </source>
</evidence>